<accession>A0AC58UIX1</accession>
<sequence length="301" mass="33724">MGALCTISSIGETDGPKRKSRQEEKPRQARLAPNAQLMVMNQLVAQVDGLLHQFIQLAKKIDKLEEKMENKTGKLEELIKSGFRRVENILMQGTIYNSTMLCTFSNMMRNMGTIWGFLNMPCFPTIVWGDPDSTPMPRFFDVVKFLDQPSPSADVPNTSDPDLTPIPQFFDAVDSLDQPLPPTDAPTVREFARIPDAQFCDADEFLSQPPLLYNTPNVSDTVSTKEGNIFSDLPDFGQLTTSDAFSSIFLPSKNDPVINEYGQPSKKTKRSRELVETEDKVVQKGHVSSEIEDEVHMGDEK</sequence>
<gene>
    <name evidence="2" type="primary">LOC142181102</name>
</gene>
<reference evidence="2" key="2">
    <citation type="submission" date="2025-08" db="UniProtKB">
        <authorList>
            <consortium name="RefSeq"/>
        </authorList>
    </citation>
    <scope>IDENTIFICATION</scope>
    <source>
        <tissue evidence="2">Leaf</tissue>
    </source>
</reference>
<dbReference type="Proteomes" id="UP000790787">
    <property type="component" value="Chromosome 5"/>
</dbReference>
<dbReference type="RefSeq" id="XP_075109447.1">
    <property type="nucleotide sequence ID" value="XM_075253346.1"/>
</dbReference>
<protein>
    <submittedName>
        <fullName evidence="2">Uncharacterized protein LOC142181102</fullName>
    </submittedName>
</protein>
<organism evidence="1 2">
    <name type="scientific">Nicotiana tabacum</name>
    <name type="common">Common tobacco</name>
    <dbReference type="NCBI Taxonomy" id="4097"/>
    <lineage>
        <taxon>Eukaryota</taxon>
        <taxon>Viridiplantae</taxon>
        <taxon>Streptophyta</taxon>
        <taxon>Embryophyta</taxon>
        <taxon>Tracheophyta</taxon>
        <taxon>Spermatophyta</taxon>
        <taxon>Magnoliopsida</taxon>
        <taxon>eudicotyledons</taxon>
        <taxon>Gunneridae</taxon>
        <taxon>Pentapetalae</taxon>
        <taxon>asterids</taxon>
        <taxon>lamiids</taxon>
        <taxon>Solanales</taxon>
        <taxon>Solanaceae</taxon>
        <taxon>Nicotianoideae</taxon>
        <taxon>Nicotianeae</taxon>
        <taxon>Nicotiana</taxon>
    </lineage>
</organism>
<proteinExistence type="predicted"/>
<evidence type="ECO:0000313" key="2">
    <source>
        <dbReference type="RefSeq" id="XP_075109447.1"/>
    </source>
</evidence>
<keyword evidence="1" id="KW-1185">Reference proteome</keyword>
<evidence type="ECO:0000313" key="1">
    <source>
        <dbReference type="Proteomes" id="UP000790787"/>
    </source>
</evidence>
<reference evidence="1" key="1">
    <citation type="journal article" date="2014" name="Nat. Commun.">
        <title>The tobacco genome sequence and its comparison with those of tomato and potato.</title>
        <authorList>
            <person name="Sierro N."/>
            <person name="Battey J.N."/>
            <person name="Ouadi S."/>
            <person name="Bakaher N."/>
            <person name="Bovet L."/>
            <person name="Willig A."/>
            <person name="Goepfert S."/>
            <person name="Peitsch M.C."/>
            <person name="Ivanov N.V."/>
        </authorList>
    </citation>
    <scope>NUCLEOTIDE SEQUENCE [LARGE SCALE GENOMIC DNA]</scope>
</reference>
<name>A0AC58UIX1_TOBAC</name>